<comment type="caution">
    <text evidence="1">The sequence shown here is derived from an EMBL/GenBank/DDBJ whole genome shotgun (WGS) entry which is preliminary data.</text>
</comment>
<dbReference type="AlphaFoldDB" id="A0A816M598"/>
<evidence type="ECO:0000313" key="3">
    <source>
        <dbReference type="Proteomes" id="UP000663824"/>
    </source>
</evidence>
<dbReference type="EMBL" id="CAJOBI010002149">
    <property type="protein sequence ID" value="CAF3916523.1"/>
    <property type="molecule type" value="Genomic_DNA"/>
</dbReference>
<protein>
    <submittedName>
        <fullName evidence="1">Uncharacterized protein</fullName>
    </submittedName>
</protein>
<gene>
    <name evidence="1" type="ORF">MBJ925_LOCUS7102</name>
    <name evidence="2" type="ORF">SMN809_LOCUS7441</name>
</gene>
<dbReference type="Proteomes" id="UP000676336">
    <property type="component" value="Unassembled WGS sequence"/>
</dbReference>
<name>A0A816M598_9BILA</name>
<evidence type="ECO:0000313" key="1">
    <source>
        <dbReference type="EMBL" id="CAF1977425.1"/>
    </source>
</evidence>
<sequence>MTNELRVKRANVNEVERHWAQTSLKKNHSSVNSSKVLNTVYDGSRYIKGLKRILKIGDLAGIDEFIETLCFNIEFEGASATELKQMEFKAFGKTGSATYLLVATNVATDKKVTVCYAYHTIAETITENRVYTTAASDIFLDWLRAKSCESLQAMLPSSIAPQLIYE</sequence>
<organism evidence="1 3">
    <name type="scientific">Rotaria magnacalcarata</name>
    <dbReference type="NCBI Taxonomy" id="392030"/>
    <lineage>
        <taxon>Eukaryota</taxon>
        <taxon>Metazoa</taxon>
        <taxon>Spiralia</taxon>
        <taxon>Gnathifera</taxon>
        <taxon>Rotifera</taxon>
        <taxon>Eurotatoria</taxon>
        <taxon>Bdelloidea</taxon>
        <taxon>Philodinida</taxon>
        <taxon>Philodinidae</taxon>
        <taxon>Rotaria</taxon>
    </lineage>
</organism>
<dbReference type="Proteomes" id="UP000663824">
    <property type="component" value="Unassembled WGS sequence"/>
</dbReference>
<dbReference type="EMBL" id="CAJNRE010002448">
    <property type="protein sequence ID" value="CAF1977425.1"/>
    <property type="molecule type" value="Genomic_DNA"/>
</dbReference>
<proteinExistence type="predicted"/>
<reference evidence="1" key="1">
    <citation type="submission" date="2021-02" db="EMBL/GenBank/DDBJ databases">
        <authorList>
            <person name="Nowell W R."/>
        </authorList>
    </citation>
    <scope>NUCLEOTIDE SEQUENCE</scope>
</reference>
<accession>A0A816M598</accession>
<evidence type="ECO:0000313" key="2">
    <source>
        <dbReference type="EMBL" id="CAF3916523.1"/>
    </source>
</evidence>